<dbReference type="AlphaFoldDB" id="U1S3R7"/>
<reference evidence="2 3" key="1">
    <citation type="submission" date="2013-08" db="EMBL/GenBank/DDBJ databases">
        <authorList>
            <person name="Weinstock G."/>
            <person name="Sodergren E."/>
            <person name="Wylie T."/>
            <person name="Fulton L."/>
            <person name="Fulton R."/>
            <person name="Fronick C."/>
            <person name="O'Laughlin M."/>
            <person name="Godfrey J."/>
            <person name="Miner T."/>
            <person name="Herter B."/>
            <person name="Appelbaum E."/>
            <person name="Cordes M."/>
            <person name="Lek S."/>
            <person name="Wollam A."/>
            <person name="Pepin K.H."/>
            <person name="Palsikar V.B."/>
            <person name="Mitreva M."/>
            <person name="Wilson R.K."/>
        </authorList>
    </citation>
    <scope>NUCLEOTIDE SEQUENCE [LARGE SCALE GENOMIC DNA]</scope>
    <source>
        <strain evidence="2 3">F0542</strain>
    </source>
</reference>
<proteinExistence type="predicted"/>
<feature type="region of interest" description="Disordered" evidence="1">
    <location>
        <begin position="77"/>
        <end position="108"/>
    </location>
</feature>
<accession>U1S3R7</accession>
<dbReference type="EMBL" id="AWSE01000027">
    <property type="protein sequence ID" value="ERH25312.1"/>
    <property type="molecule type" value="Genomic_DNA"/>
</dbReference>
<sequence>MPLRTERPWGERAAWRTVGQRGRGRRGRRGSWMTHEVSIGAGVHFAGLPFRPEPLGPPPSRYGYCHFRLSSSCYRGREAMSQSDAPDRPRHRRSAHQFGAKLALDARH</sequence>
<dbReference type="Proteomes" id="UP000016536">
    <property type="component" value="Unassembled WGS sequence"/>
</dbReference>
<evidence type="ECO:0000256" key="1">
    <source>
        <dbReference type="SAM" id="MobiDB-lite"/>
    </source>
</evidence>
<dbReference type="HOGENOM" id="CLU_2191332_0_0_11"/>
<protein>
    <submittedName>
        <fullName evidence="2">Uncharacterized protein</fullName>
    </submittedName>
</protein>
<evidence type="ECO:0000313" key="3">
    <source>
        <dbReference type="Proteomes" id="UP000016536"/>
    </source>
</evidence>
<evidence type="ECO:0000313" key="2">
    <source>
        <dbReference type="EMBL" id="ERH25312.1"/>
    </source>
</evidence>
<organism evidence="2 3">
    <name type="scientific">Actinomyces johnsonii F0542</name>
    <dbReference type="NCBI Taxonomy" id="1321818"/>
    <lineage>
        <taxon>Bacteria</taxon>
        <taxon>Bacillati</taxon>
        <taxon>Actinomycetota</taxon>
        <taxon>Actinomycetes</taxon>
        <taxon>Actinomycetales</taxon>
        <taxon>Actinomycetaceae</taxon>
        <taxon>Actinomyces</taxon>
    </lineage>
</organism>
<gene>
    <name evidence="2" type="ORF">HMPREF1979_00627</name>
</gene>
<keyword evidence="3" id="KW-1185">Reference proteome</keyword>
<comment type="caution">
    <text evidence="2">The sequence shown here is derived from an EMBL/GenBank/DDBJ whole genome shotgun (WGS) entry which is preliminary data.</text>
</comment>
<name>U1S3R7_9ACTO</name>